<dbReference type="InterPro" id="IPR036397">
    <property type="entry name" value="RNaseH_sf"/>
</dbReference>
<accession>A0AAW2DRG4</accession>
<evidence type="ECO:0000259" key="1">
    <source>
        <dbReference type="Pfam" id="PF13456"/>
    </source>
</evidence>
<dbReference type="EMBL" id="JAZDWU010000002">
    <property type="protein sequence ID" value="KAL0011815.1"/>
    <property type="molecule type" value="Genomic_DNA"/>
</dbReference>
<name>A0AAW2DRG4_9ROSI</name>
<evidence type="ECO:0000313" key="2">
    <source>
        <dbReference type="EMBL" id="KAL0011815.1"/>
    </source>
</evidence>
<dbReference type="CDD" id="cd06222">
    <property type="entry name" value="RNase_H_like"/>
    <property type="match status" value="1"/>
</dbReference>
<sequence>MIRNRRNVLHFGRLAFPVRSICSKAGSYLQEFLQAQTEESAPPRAPAVQQWRPPDSHCFKVNFDAAVFCDLNRAGLGVIVHDCEGAVLGALSSSIPLAQLVAIVEALACVKAVKFALEIGLTCVVFEGDSAVIISTLTQENGEVASYVVFVILVADVLAKKAKLVVGDQFWLGDLPADIAPIVYRDIH</sequence>
<reference evidence="2 3" key="1">
    <citation type="submission" date="2024-01" db="EMBL/GenBank/DDBJ databases">
        <title>A telomere-to-telomere, gap-free genome of sweet tea (Lithocarpus litseifolius).</title>
        <authorList>
            <person name="Zhou J."/>
        </authorList>
    </citation>
    <scope>NUCLEOTIDE SEQUENCE [LARGE SCALE GENOMIC DNA]</scope>
    <source>
        <strain evidence="2">Zhou-2022a</strain>
        <tissue evidence="2">Leaf</tissue>
    </source>
</reference>
<dbReference type="Gene3D" id="3.30.420.10">
    <property type="entry name" value="Ribonuclease H-like superfamily/Ribonuclease H"/>
    <property type="match status" value="1"/>
</dbReference>
<keyword evidence="3" id="KW-1185">Reference proteome</keyword>
<dbReference type="Proteomes" id="UP001459277">
    <property type="component" value="Unassembled WGS sequence"/>
</dbReference>
<comment type="caution">
    <text evidence="2">The sequence shown here is derived from an EMBL/GenBank/DDBJ whole genome shotgun (WGS) entry which is preliminary data.</text>
</comment>
<dbReference type="InterPro" id="IPR002156">
    <property type="entry name" value="RNaseH_domain"/>
</dbReference>
<gene>
    <name evidence="2" type="ORF">SO802_006923</name>
</gene>
<dbReference type="GO" id="GO:0004523">
    <property type="term" value="F:RNA-DNA hybrid ribonuclease activity"/>
    <property type="evidence" value="ECO:0007669"/>
    <property type="project" value="InterPro"/>
</dbReference>
<dbReference type="PANTHER" id="PTHR47074:SF48">
    <property type="entry name" value="POLYNUCLEOTIDYL TRANSFERASE, RIBONUCLEASE H-LIKE SUPERFAMILY PROTEIN"/>
    <property type="match status" value="1"/>
</dbReference>
<proteinExistence type="predicted"/>
<dbReference type="InterPro" id="IPR012337">
    <property type="entry name" value="RNaseH-like_sf"/>
</dbReference>
<dbReference type="SUPFAM" id="SSF53098">
    <property type="entry name" value="Ribonuclease H-like"/>
    <property type="match status" value="1"/>
</dbReference>
<protein>
    <recommendedName>
        <fullName evidence="1">RNase H type-1 domain-containing protein</fullName>
    </recommendedName>
</protein>
<dbReference type="Pfam" id="PF13456">
    <property type="entry name" value="RVT_3"/>
    <property type="match status" value="1"/>
</dbReference>
<feature type="domain" description="RNase H type-1" evidence="1">
    <location>
        <begin position="62"/>
        <end position="141"/>
    </location>
</feature>
<dbReference type="InterPro" id="IPR052929">
    <property type="entry name" value="RNase_H-like_EbsB-rel"/>
</dbReference>
<evidence type="ECO:0000313" key="3">
    <source>
        <dbReference type="Proteomes" id="UP001459277"/>
    </source>
</evidence>
<dbReference type="GO" id="GO:0003676">
    <property type="term" value="F:nucleic acid binding"/>
    <property type="evidence" value="ECO:0007669"/>
    <property type="project" value="InterPro"/>
</dbReference>
<organism evidence="2 3">
    <name type="scientific">Lithocarpus litseifolius</name>
    <dbReference type="NCBI Taxonomy" id="425828"/>
    <lineage>
        <taxon>Eukaryota</taxon>
        <taxon>Viridiplantae</taxon>
        <taxon>Streptophyta</taxon>
        <taxon>Embryophyta</taxon>
        <taxon>Tracheophyta</taxon>
        <taxon>Spermatophyta</taxon>
        <taxon>Magnoliopsida</taxon>
        <taxon>eudicotyledons</taxon>
        <taxon>Gunneridae</taxon>
        <taxon>Pentapetalae</taxon>
        <taxon>rosids</taxon>
        <taxon>fabids</taxon>
        <taxon>Fagales</taxon>
        <taxon>Fagaceae</taxon>
        <taxon>Lithocarpus</taxon>
    </lineage>
</organism>
<dbReference type="PANTHER" id="PTHR47074">
    <property type="entry name" value="BNAC02G40300D PROTEIN"/>
    <property type="match status" value="1"/>
</dbReference>
<dbReference type="AlphaFoldDB" id="A0AAW2DRG4"/>
<dbReference type="InterPro" id="IPR044730">
    <property type="entry name" value="RNase_H-like_dom_plant"/>
</dbReference>